<evidence type="ECO:0000256" key="5">
    <source>
        <dbReference type="ARBA" id="ARBA00022737"/>
    </source>
</evidence>
<dbReference type="EMBL" id="QBIY01012587">
    <property type="protein sequence ID" value="RXN22518.1"/>
    <property type="molecule type" value="Genomic_DNA"/>
</dbReference>
<keyword evidence="7" id="KW-0472">Membrane</keyword>
<organism evidence="8 9">
    <name type="scientific">Labeo rohita</name>
    <name type="common">Indian major carp</name>
    <name type="synonym">Cyprinus rohita</name>
    <dbReference type="NCBI Taxonomy" id="84645"/>
    <lineage>
        <taxon>Eukaryota</taxon>
        <taxon>Metazoa</taxon>
        <taxon>Chordata</taxon>
        <taxon>Craniata</taxon>
        <taxon>Vertebrata</taxon>
        <taxon>Euteleostomi</taxon>
        <taxon>Actinopterygii</taxon>
        <taxon>Neopterygii</taxon>
        <taxon>Teleostei</taxon>
        <taxon>Ostariophysi</taxon>
        <taxon>Cypriniformes</taxon>
        <taxon>Cyprinidae</taxon>
        <taxon>Labeoninae</taxon>
        <taxon>Labeonini</taxon>
        <taxon>Labeo</taxon>
    </lineage>
</organism>
<dbReference type="GO" id="GO:0110158">
    <property type="term" value="C:calpain complex"/>
    <property type="evidence" value="ECO:0007669"/>
    <property type="project" value="TreeGrafter"/>
</dbReference>
<evidence type="ECO:0000256" key="7">
    <source>
        <dbReference type="ARBA" id="ARBA00023136"/>
    </source>
</evidence>
<keyword evidence="4" id="KW-0479">Metal-binding</keyword>
<evidence type="ECO:0000313" key="9">
    <source>
        <dbReference type="Proteomes" id="UP000290572"/>
    </source>
</evidence>
<sequence length="74" mass="8870">MRMALKEAGFNLNNTIFQLLVARYAETDMTLDFDNFVACLMRLEMMFRVFKKLDPHHSGFIELDFQQWLNFTMI</sequence>
<evidence type="ECO:0007829" key="10">
    <source>
        <dbReference type="PeptideAtlas" id="A0A498MM72"/>
    </source>
</evidence>
<gene>
    <name evidence="8" type="ORF">ROHU_023426</name>
</gene>
<dbReference type="AlphaFoldDB" id="A0A498MM72"/>
<dbReference type="Proteomes" id="UP000290572">
    <property type="component" value="Unassembled WGS sequence"/>
</dbReference>
<evidence type="ECO:0000313" key="8">
    <source>
        <dbReference type="EMBL" id="RXN22518.1"/>
    </source>
</evidence>
<comment type="subcellular location">
    <subcellularLocation>
        <location evidence="2">Cytoplasm</location>
    </subcellularLocation>
    <subcellularLocation>
        <location evidence="1">Endomembrane system</location>
    </subcellularLocation>
</comment>
<reference evidence="8 9" key="1">
    <citation type="submission" date="2018-03" db="EMBL/GenBank/DDBJ databases">
        <title>Draft genome sequence of Rohu Carp (Labeo rohita).</title>
        <authorList>
            <person name="Das P."/>
            <person name="Kushwaha B."/>
            <person name="Joshi C.G."/>
            <person name="Kumar D."/>
            <person name="Nagpure N.S."/>
            <person name="Sahoo L."/>
            <person name="Das S.P."/>
            <person name="Bit A."/>
            <person name="Patnaik S."/>
            <person name="Meher P.K."/>
            <person name="Jayasankar P."/>
            <person name="Koringa P.G."/>
            <person name="Patel N.V."/>
            <person name="Hinsu A.T."/>
            <person name="Kumar R."/>
            <person name="Pandey M."/>
            <person name="Agarwal S."/>
            <person name="Srivastava S."/>
            <person name="Singh M."/>
            <person name="Iquebal M.A."/>
            <person name="Jaiswal S."/>
            <person name="Angadi U.B."/>
            <person name="Kumar N."/>
            <person name="Raza M."/>
            <person name="Shah T.M."/>
            <person name="Rai A."/>
            <person name="Jena J.K."/>
        </authorList>
    </citation>
    <scope>NUCLEOTIDE SEQUENCE [LARGE SCALE GENOMIC DNA]</scope>
    <source>
        <strain evidence="8">DASCIFA01</strain>
        <tissue evidence="8">Testis</tissue>
    </source>
</reference>
<dbReference type="SUPFAM" id="SSF47473">
    <property type="entry name" value="EF-hand"/>
    <property type="match status" value="1"/>
</dbReference>
<keyword evidence="10" id="KW-1267">Proteomics identification</keyword>
<protein>
    <submittedName>
        <fullName evidence="8">Calpain-2 catalytic subunit-like protein</fullName>
    </submittedName>
</protein>
<keyword evidence="3" id="KW-0963">Cytoplasm</keyword>
<dbReference type="PANTHER" id="PTHR46735">
    <property type="entry name" value="CALPAIN, SMALL SUBUNIT 1 A-RELATED"/>
    <property type="match status" value="1"/>
</dbReference>
<dbReference type="GO" id="GO:0012505">
    <property type="term" value="C:endomembrane system"/>
    <property type="evidence" value="ECO:0007669"/>
    <property type="project" value="UniProtKB-SubCell"/>
</dbReference>
<dbReference type="Gene3D" id="1.10.238.10">
    <property type="entry name" value="EF-hand"/>
    <property type="match status" value="1"/>
</dbReference>
<proteinExistence type="evidence at protein level"/>
<name>A0A498MM72_LABRO</name>
<comment type="caution">
    <text evidence="8">The sequence shown here is derived from an EMBL/GenBank/DDBJ whole genome shotgun (WGS) entry which is preliminary data.</text>
</comment>
<evidence type="ECO:0000256" key="1">
    <source>
        <dbReference type="ARBA" id="ARBA00004308"/>
    </source>
</evidence>
<dbReference type="GO" id="GO:0046872">
    <property type="term" value="F:metal ion binding"/>
    <property type="evidence" value="ECO:0007669"/>
    <property type="project" value="UniProtKB-KW"/>
</dbReference>
<keyword evidence="5" id="KW-0677">Repeat</keyword>
<evidence type="ECO:0000256" key="3">
    <source>
        <dbReference type="ARBA" id="ARBA00022490"/>
    </source>
</evidence>
<evidence type="ECO:0000256" key="6">
    <source>
        <dbReference type="ARBA" id="ARBA00022837"/>
    </source>
</evidence>
<keyword evidence="6" id="KW-0106">Calcium</keyword>
<evidence type="ECO:0000256" key="4">
    <source>
        <dbReference type="ARBA" id="ARBA00022723"/>
    </source>
</evidence>
<accession>A0A498MM72</accession>
<dbReference type="STRING" id="84645.A0A498MM72"/>
<dbReference type="InterPro" id="IPR011992">
    <property type="entry name" value="EF-hand-dom_pair"/>
</dbReference>
<keyword evidence="9" id="KW-1185">Reference proteome</keyword>
<evidence type="ECO:0000256" key="2">
    <source>
        <dbReference type="ARBA" id="ARBA00004496"/>
    </source>
</evidence>
<dbReference type="PANTHER" id="PTHR46735:SF3">
    <property type="entry name" value="CALPAIN SMALL SUBUNIT 1-RELATED"/>
    <property type="match status" value="1"/>
</dbReference>